<name>A0A7R8UDQ4_HERIL</name>
<evidence type="ECO:0000313" key="2">
    <source>
        <dbReference type="Proteomes" id="UP000594454"/>
    </source>
</evidence>
<reference evidence="1 2" key="1">
    <citation type="submission" date="2020-11" db="EMBL/GenBank/DDBJ databases">
        <authorList>
            <person name="Wallbank WR R."/>
            <person name="Pardo Diaz C."/>
            <person name="Kozak K."/>
            <person name="Martin S."/>
            <person name="Jiggins C."/>
            <person name="Moest M."/>
            <person name="Warren A I."/>
            <person name="Generalovic N T."/>
            <person name="Byers J.R.P. K."/>
            <person name="Montejo-Kovacevich G."/>
            <person name="Yen C E."/>
        </authorList>
    </citation>
    <scope>NUCLEOTIDE SEQUENCE [LARGE SCALE GENOMIC DNA]</scope>
</reference>
<dbReference type="AlphaFoldDB" id="A0A7R8UDQ4"/>
<dbReference type="EMBL" id="LR899009">
    <property type="protein sequence ID" value="CAD7078067.1"/>
    <property type="molecule type" value="Genomic_DNA"/>
</dbReference>
<protein>
    <submittedName>
        <fullName evidence="1">Uncharacterized protein</fullName>
    </submittedName>
</protein>
<organism evidence="1 2">
    <name type="scientific">Hermetia illucens</name>
    <name type="common">Black soldier fly</name>
    <dbReference type="NCBI Taxonomy" id="343691"/>
    <lineage>
        <taxon>Eukaryota</taxon>
        <taxon>Metazoa</taxon>
        <taxon>Ecdysozoa</taxon>
        <taxon>Arthropoda</taxon>
        <taxon>Hexapoda</taxon>
        <taxon>Insecta</taxon>
        <taxon>Pterygota</taxon>
        <taxon>Neoptera</taxon>
        <taxon>Endopterygota</taxon>
        <taxon>Diptera</taxon>
        <taxon>Brachycera</taxon>
        <taxon>Stratiomyomorpha</taxon>
        <taxon>Stratiomyidae</taxon>
        <taxon>Hermetiinae</taxon>
        <taxon>Hermetia</taxon>
    </lineage>
</organism>
<proteinExistence type="predicted"/>
<keyword evidence="2" id="KW-1185">Reference proteome</keyword>
<dbReference type="InParanoid" id="A0A7R8UDQ4"/>
<dbReference type="Proteomes" id="UP000594454">
    <property type="component" value="Chromosome 1"/>
</dbReference>
<evidence type="ECO:0000313" key="1">
    <source>
        <dbReference type="EMBL" id="CAD7078067.1"/>
    </source>
</evidence>
<gene>
    <name evidence="1" type="ORF">HERILL_LOCUS1359</name>
</gene>
<sequence>MISKLLTNHLRAYNKPCLFNIDATDSENCVTLPCNVWVRQEFLRVAHSKCLLRVVLSTWNKWIRGCTSQLHFL</sequence>
<accession>A0A7R8UDQ4</accession>